<feature type="transmembrane region" description="Helical" evidence="1">
    <location>
        <begin position="357"/>
        <end position="375"/>
    </location>
</feature>
<evidence type="ECO:0000256" key="1">
    <source>
        <dbReference type="SAM" id="Phobius"/>
    </source>
</evidence>
<sequence>MNKKKLIILEKILLLGLIFYVPVDIINGFLIEKFNISISLFYKFSIVFLMMLLSFNKKIAQYFIIINILILLFLIHFLISENFLISVLGLDWMIKFMLIFISYLYFSSLNLKQFKRNSLIFIKYSFLFYVFNFTIGAFGFGYNTYSDNEGVKGFFYAMNEVAIGVLICGGILQMIFISSRYYLLFLFVSFLVIFIGVLSSTKVMFIGALIIFLSFLYIHVSNSINNKRINKKTFFLFITVLIILPILILFSFYYAYYLTNIFNRLQYFYNKLDILTFVFSNRNVYAKMALDLFLNDYNSIEILFGSGILWTYAFDGINMVEIDLIDFLMSYGLFGVFITYGFYIFIVLKNQFKKRIYYRYTNIIMILVLCISLTAGHVLNSGHAGIFLGLLMSFCNAKRRKNEDISSIKYVP</sequence>
<feature type="transmembrane region" description="Helical" evidence="1">
    <location>
        <begin position="154"/>
        <end position="174"/>
    </location>
</feature>
<dbReference type="Proteomes" id="UP000594749">
    <property type="component" value="Chromosome"/>
</dbReference>
<reference evidence="2 3" key="1">
    <citation type="submission" date="2020-10" db="EMBL/GenBank/DDBJ databases">
        <title>Campylobacter and Helicobacter PacBio genomes.</title>
        <authorList>
            <person name="Lane C."/>
        </authorList>
    </citation>
    <scope>NUCLEOTIDE SEQUENCE [LARGE SCALE GENOMIC DNA]</scope>
    <source>
        <strain evidence="2 3">2016D-0077</strain>
    </source>
</reference>
<proteinExistence type="predicted"/>
<feature type="transmembrane region" description="Helical" evidence="1">
    <location>
        <begin position="181"/>
        <end position="198"/>
    </location>
</feature>
<evidence type="ECO:0000313" key="3">
    <source>
        <dbReference type="Proteomes" id="UP000594749"/>
    </source>
</evidence>
<organism evidence="2 3">
    <name type="scientific">Campylobacter corcagiensis</name>
    <dbReference type="NCBI Taxonomy" id="1448857"/>
    <lineage>
        <taxon>Bacteria</taxon>
        <taxon>Pseudomonadati</taxon>
        <taxon>Campylobacterota</taxon>
        <taxon>Epsilonproteobacteria</taxon>
        <taxon>Campylobacterales</taxon>
        <taxon>Campylobacteraceae</taxon>
        <taxon>Campylobacter</taxon>
    </lineage>
</organism>
<feature type="transmembrane region" description="Helical" evidence="1">
    <location>
        <begin position="85"/>
        <end position="106"/>
    </location>
</feature>
<keyword evidence="2" id="KW-0436">Ligase</keyword>
<evidence type="ECO:0000313" key="2">
    <source>
        <dbReference type="EMBL" id="QOQ86803.1"/>
    </source>
</evidence>
<keyword evidence="1" id="KW-0812">Transmembrane</keyword>
<keyword evidence="1" id="KW-0472">Membrane</keyword>
<name>A0A7M1LEP5_9BACT</name>
<feature type="transmembrane region" description="Helical" evidence="1">
    <location>
        <begin position="36"/>
        <end position="55"/>
    </location>
</feature>
<keyword evidence="3" id="KW-1185">Reference proteome</keyword>
<dbReference type="RefSeq" id="WP_172658563.1">
    <property type="nucleotide sequence ID" value="NZ_CP053842.1"/>
</dbReference>
<gene>
    <name evidence="2" type="ORF">IMC76_06175</name>
</gene>
<protein>
    <submittedName>
        <fullName evidence="2">O-antigen ligase family protein</fullName>
    </submittedName>
</protein>
<feature type="transmembrane region" description="Helical" evidence="1">
    <location>
        <begin position="62"/>
        <end position="79"/>
    </location>
</feature>
<feature type="transmembrane region" description="Helical" evidence="1">
    <location>
        <begin position="118"/>
        <end position="142"/>
    </location>
</feature>
<feature type="transmembrane region" description="Helical" evidence="1">
    <location>
        <begin position="204"/>
        <end position="222"/>
    </location>
</feature>
<dbReference type="GO" id="GO:0016874">
    <property type="term" value="F:ligase activity"/>
    <property type="evidence" value="ECO:0007669"/>
    <property type="project" value="UniProtKB-KW"/>
</dbReference>
<feature type="transmembrane region" description="Helical" evidence="1">
    <location>
        <begin position="12"/>
        <end position="30"/>
    </location>
</feature>
<dbReference type="AlphaFoldDB" id="A0A7M1LEP5"/>
<dbReference type="EMBL" id="CP063078">
    <property type="protein sequence ID" value="QOQ86803.1"/>
    <property type="molecule type" value="Genomic_DNA"/>
</dbReference>
<feature type="transmembrane region" description="Helical" evidence="1">
    <location>
        <begin position="234"/>
        <end position="256"/>
    </location>
</feature>
<keyword evidence="1" id="KW-1133">Transmembrane helix</keyword>
<feature type="transmembrane region" description="Helical" evidence="1">
    <location>
        <begin position="328"/>
        <end position="348"/>
    </location>
</feature>
<accession>A0A7M1LEP5</accession>